<dbReference type="InterPro" id="IPR016047">
    <property type="entry name" value="M23ase_b-sheet_dom"/>
</dbReference>
<dbReference type="EMBL" id="FOCQ01000012">
    <property type="protein sequence ID" value="SEN46845.1"/>
    <property type="molecule type" value="Genomic_DNA"/>
</dbReference>
<sequence length="350" mass="39847">MKRKILVAVLAASLAFSTWTVESIFAAGSNPESKLKQIQEDKTKAKADLNQARSALNEQKKKLQDLEKKVDSYDQQIAKYTQSLAENQKMLEKQESKFKKILVRMYQEGQMDYTVRLLEAETFSEFLARFETVRIIVKQEKAILDNYINIKRKIEKEKAAIEKEKQKQAPYLEAARNEYQKLVKSVSEKNQNLKHLEHQEELTREAIEEKNRLVREASGRYSGTGTGELMWPANGRMTSPYGWRNGRMHEGIDIANDIGTPIYAADSGTVSLMKSDPDGYGYYIVINHGNGLSTLYAHMYRSSVTVSLGQRVRKGQRIASIGNNGRSTGPHLHFEVHKNGNPVDPMPYLQ</sequence>
<keyword evidence="1 4" id="KW-0732">Signal</keyword>
<dbReference type="GO" id="GO:0004222">
    <property type="term" value="F:metalloendopeptidase activity"/>
    <property type="evidence" value="ECO:0007669"/>
    <property type="project" value="TreeGrafter"/>
</dbReference>
<name>A0A1H8GSM2_9BACL</name>
<keyword evidence="7" id="KW-0378">Hydrolase</keyword>
<evidence type="ECO:0000256" key="4">
    <source>
        <dbReference type="SAM" id="SignalP"/>
    </source>
</evidence>
<reference evidence="7 8" key="1">
    <citation type="submission" date="2016-10" db="EMBL/GenBank/DDBJ databases">
        <authorList>
            <person name="de Groot N.N."/>
        </authorList>
    </citation>
    <scope>NUCLEOTIDE SEQUENCE [LARGE SCALE GENOMIC DNA]</scope>
    <source>
        <strain evidence="7 8">DSM 46701</strain>
    </source>
</reference>
<organism evidence="7 8">
    <name type="scientific">Lihuaxuella thermophila</name>
    <dbReference type="NCBI Taxonomy" id="1173111"/>
    <lineage>
        <taxon>Bacteria</taxon>
        <taxon>Bacillati</taxon>
        <taxon>Bacillota</taxon>
        <taxon>Bacilli</taxon>
        <taxon>Bacillales</taxon>
        <taxon>Thermoactinomycetaceae</taxon>
        <taxon>Lihuaxuella</taxon>
    </lineage>
</organism>
<dbReference type="PANTHER" id="PTHR21666">
    <property type="entry name" value="PEPTIDASE-RELATED"/>
    <property type="match status" value="1"/>
</dbReference>
<dbReference type="AlphaFoldDB" id="A0A1H8GSM2"/>
<dbReference type="Pfam" id="PF01551">
    <property type="entry name" value="Peptidase_M23"/>
    <property type="match status" value="1"/>
</dbReference>
<dbReference type="STRING" id="1173111.SAMN05444955_11248"/>
<dbReference type="InterPro" id="IPR057309">
    <property type="entry name" value="PcsB_CC"/>
</dbReference>
<dbReference type="Proteomes" id="UP000199695">
    <property type="component" value="Unassembled WGS sequence"/>
</dbReference>
<dbReference type="Gene3D" id="2.70.70.10">
    <property type="entry name" value="Glucose Permease (Domain IIA)"/>
    <property type="match status" value="1"/>
</dbReference>
<feature type="region of interest" description="Disordered" evidence="3">
    <location>
        <begin position="320"/>
        <end position="350"/>
    </location>
</feature>
<dbReference type="RefSeq" id="WP_139179500.1">
    <property type="nucleotide sequence ID" value="NZ_FOCQ01000012.1"/>
</dbReference>
<evidence type="ECO:0000256" key="3">
    <source>
        <dbReference type="SAM" id="MobiDB-lite"/>
    </source>
</evidence>
<dbReference type="Pfam" id="PF24568">
    <property type="entry name" value="CC_PcsB"/>
    <property type="match status" value="1"/>
</dbReference>
<dbReference type="InterPro" id="IPR050570">
    <property type="entry name" value="Cell_wall_metabolism_enzyme"/>
</dbReference>
<gene>
    <name evidence="7" type="ORF">SAMN05444955_11248</name>
</gene>
<feature type="signal peptide" evidence="4">
    <location>
        <begin position="1"/>
        <end position="26"/>
    </location>
</feature>
<dbReference type="CDD" id="cd12797">
    <property type="entry name" value="M23_peptidase"/>
    <property type="match status" value="1"/>
</dbReference>
<dbReference type="InterPro" id="IPR011055">
    <property type="entry name" value="Dup_hybrid_motif"/>
</dbReference>
<proteinExistence type="predicted"/>
<feature type="coiled-coil region" evidence="2">
    <location>
        <begin position="144"/>
        <end position="216"/>
    </location>
</feature>
<protein>
    <submittedName>
        <fullName evidence="7">Murein DD-endopeptidase MepM and murein hydrolase activator NlpD, contain LysM domain</fullName>
    </submittedName>
</protein>
<feature type="domain" description="Peptidoglycan hydrolase PcsB coiled-coil" evidence="6">
    <location>
        <begin position="86"/>
        <end position="156"/>
    </location>
</feature>
<feature type="chain" id="PRO_5011576807" evidence="4">
    <location>
        <begin position="27"/>
        <end position="350"/>
    </location>
</feature>
<keyword evidence="8" id="KW-1185">Reference proteome</keyword>
<dbReference type="Gene3D" id="6.10.250.3150">
    <property type="match status" value="1"/>
</dbReference>
<accession>A0A1H8GSM2</accession>
<feature type="coiled-coil region" evidence="2">
    <location>
        <begin position="35"/>
        <end position="97"/>
    </location>
</feature>
<evidence type="ECO:0000256" key="1">
    <source>
        <dbReference type="ARBA" id="ARBA00022729"/>
    </source>
</evidence>
<dbReference type="SUPFAM" id="SSF51261">
    <property type="entry name" value="Duplicated hybrid motif"/>
    <property type="match status" value="1"/>
</dbReference>
<feature type="domain" description="M23ase beta-sheet core" evidence="5">
    <location>
        <begin position="247"/>
        <end position="345"/>
    </location>
</feature>
<evidence type="ECO:0000313" key="7">
    <source>
        <dbReference type="EMBL" id="SEN46845.1"/>
    </source>
</evidence>
<evidence type="ECO:0000256" key="2">
    <source>
        <dbReference type="SAM" id="Coils"/>
    </source>
</evidence>
<evidence type="ECO:0000259" key="5">
    <source>
        <dbReference type="Pfam" id="PF01551"/>
    </source>
</evidence>
<keyword evidence="2" id="KW-0175">Coiled coil</keyword>
<evidence type="ECO:0000259" key="6">
    <source>
        <dbReference type="Pfam" id="PF24568"/>
    </source>
</evidence>
<dbReference type="OrthoDB" id="9805799at2"/>
<evidence type="ECO:0000313" key="8">
    <source>
        <dbReference type="Proteomes" id="UP000199695"/>
    </source>
</evidence>
<dbReference type="PANTHER" id="PTHR21666:SF270">
    <property type="entry name" value="MUREIN HYDROLASE ACTIVATOR ENVC"/>
    <property type="match status" value="1"/>
</dbReference>